<feature type="region of interest" description="Disordered" evidence="8">
    <location>
        <begin position="582"/>
        <end position="610"/>
    </location>
</feature>
<sequence length="794" mass="89977">MVRYHVEIFLEPGKGRGLRASRSGKGLEPGTLIITERPYCYALLNGEEENHCHYCLAEERKDEKLLLCPGCTTARYCNEQCKKSAELDHKSECRGYRQLMLMPYHLRLIGRIIYRQWYRSLHHNQFKPVGDTRQLEVWHRGPFLSTDSWLILLPRRPVLTASSDPCLPLCNRAEWSECLHDTMAVNFQYPPGTCILCDGQEESMVTVGTSRDRTASCLIDTALGIRRHPFGVLSAKKLRPFADSPLESLALLDDEITDVEEGSLSGFSSLNQLSLDFNRLTHVKQRWFTGVEELRILGLSNNRIAEIDPGCFRNMSMLMVLNLENNLLQVVDSGWFLGLSRLAYLYLGGNDIASISPSAFIDMLVYQLYLEKNALSCLDWGLSQVFESNLRVSGDRLMTVYDTTPHRMVWSLAIHKKTIPDAQVITVEVPNFYLCVVSDLRKKLSLVWKFDLVQTIPRHESRDFPDLCIGSHRSPQKIVRLPRFVVIATDASPDELAVRYPDKCRLVWKHNAGITVAFKDDSVVQVVSMGVGNSTMTDVAILFDITKDTRAVGTHASTDYRKSIPCMVICKRNSSLMTFNVSPVPKEPQKACPTRRGDTDQAGNLLTIPDDPNTESRPILVTVVVSTVGTLSLIFFVALLLKVCLPQSQRSPKKHAPRAEVTQTRTHHTKVDESSLNIDYNTTDMEDLAGSFGMDSQLGYLARVVDKDVIPNWAYFQRLFGKDLRMRTVKCPNCGGPVLPNSESKSVYEKCSRCEHDDFDEEFHEKVDTAVEYADNVITKERRWCNGILLWFIM</sequence>
<evidence type="ECO:0000256" key="6">
    <source>
        <dbReference type="ARBA" id="ARBA00022833"/>
    </source>
</evidence>
<dbReference type="InterPro" id="IPR003591">
    <property type="entry name" value="Leu-rich_rpt_typical-subtyp"/>
</dbReference>
<evidence type="ECO:0000259" key="10">
    <source>
        <dbReference type="PROSITE" id="PS50865"/>
    </source>
</evidence>
<dbReference type="InterPro" id="IPR050328">
    <property type="entry name" value="Dev_Immune_Receptor"/>
</dbReference>
<dbReference type="AlphaFoldDB" id="C3Y8I9"/>
<keyword evidence="3" id="KW-0732">Signal</keyword>
<feature type="transmembrane region" description="Helical" evidence="9">
    <location>
        <begin position="619"/>
        <end position="645"/>
    </location>
</feature>
<feature type="domain" description="MYND-type" evidence="10">
    <location>
        <begin position="52"/>
        <end position="93"/>
    </location>
</feature>
<dbReference type="InterPro" id="IPR032675">
    <property type="entry name" value="LRR_dom_sf"/>
</dbReference>
<accession>C3Y8I9</accession>
<dbReference type="EMBL" id="GG666491">
    <property type="protein sequence ID" value="EEN63426.1"/>
    <property type="molecule type" value="Genomic_DNA"/>
</dbReference>
<dbReference type="Gene3D" id="3.80.10.10">
    <property type="entry name" value="Ribonuclease Inhibitor"/>
    <property type="match status" value="1"/>
</dbReference>
<keyword evidence="9" id="KW-0472">Membrane</keyword>
<evidence type="ECO:0000256" key="4">
    <source>
        <dbReference type="ARBA" id="ARBA00022737"/>
    </source>
</evidence>
<evidence type="ECO:0000256" key="8">
    <source>
        <dbReference type="SAM" id="MobiDB-lite"/>
    </source>
</evidence>
<keyword evidence="1" id="KW-0433">Leucine-rich repeat</keyword>
<dbReference type="Pfam" id="PF01753">
    <property type="entry name" value="zf-MYND"/>
    <property type="match status" value="1"/>
</dbReference>
<dbReference type="PANTHER" id="PTHR24373:SF370">
    <property type="entry name" value="FISH-LIPS, ISOFORM E"/>
    <property type="match status" value="1"/>
</dbReference>
<dbReference type="InterPro" id="IPR002893">
    <property type="entry name" value="Znf_MYND"/>
</dbReference>
<keyword evidence="5 7" id="KW-0863">Zinc-finger</keyword>
<dbReference type="InParanoid" id="C3Y8I9"/>
<evidence type="ECO:0000256" key="5">
    <source>
        <dbReference type="ARBA" id="ARBA00022771"/>
    </source>
</evidence>
<dbReference type="PROSITE" id="PS51450">
    <property type="entry name" value="LRR"/>
    <property type="match status" value="1"/>
</dbReference>
<gene>
    <name evidence="11" type="ORF">BRAFLDRAFT_69832</name>
</gene>
<feature type="region of interest" description="Disordered" evidence="8">
    <location>
        <begin position="652"/>
        <end position="675"/>
    </location>
</feature>
<dbReference type="Gene3D" id="6.10.140.2220">
    <property type="match status" value="1"/>
</dbReference>
<proteinExistence type="predicted"/>
<dbReference type="Pfam" id="PF13855">
    <property type="entry name" value="LRR_8"/>
    <property type="match status" value="1"/>
</dbReference>
<dbReference type="SMART" id="SM00369">
    <property type="entry name" value="LRR_TYP"/>
    <property type="match status" value="4"/>
</dbReference>
<dbReference type="InterPro" id="IPR001611">
    <property type="entry name" value="Leu-rich_rpt"/>
</dbReference>
<keyword evidence="4" id="KW-0677">Repeat</keyword>
<organism>
    <name type="scientific">Branchiostoma floridae</name>
    <name type="common">Florida lancelet</name>
    <name type="synonym">Amphioxus</name>
    <dbReference type="NCBI Taxonomy" id="7739"/>
    <lineage>
        <taxon>Eukaryota</taxon>
        <taxon>Metazoa</taxon>
        <taxon>Chordata</taxon>
        <taxon>Cephalochordata</taxon>
        <taxon>Leptocardii</taxon>
        <taxon>Amphioxiformes</taxon>
        <taxon>Branchiostomatidae</taxon>
        <taxon>Branchiostoma</taxon>
    </lineage>
</organism>
<protein>
    <recommendedName>
        <fullName evidence="10">MYND-type domain-containing protein</fullName>
    </recommendedName>
</protein>
<evidence type="ECO:0000256" key="1">
    <source>
        <dbReference type="ARBA" id="ARBA00022614"/>
    </source>
</evidence>
<dbReference type="GO" id="GO:0008270">
    <property type="term" value="F:zinc ion binding"/>
    <property type="evidence" value="ECO:0007669"/>
    <property type="project" value="UniProtKB-KW"/>
</dbReference>
<evidence type="ECO:0000256" key="9">
    <source>
        <dbReference type="SAM" id="Phobius"/>
    </source>
</evidence>
<dbReference type="SUPFAM" id="SSF144232">
    <property type="entry name" value="HIT/MYND zinc finger-like"/>
    <property type="match status" value="1"/>
</dbReference>
<evidence type="ECO:0000256" key="2">
    <source>
        <dbReference type="ARBA" id="ARBA00022723"/>
    </source>
</evidence>
<reference evidence="11" key="1">
    <citation type="journal article" date="2008" name="Nature">
        <title>The amphioxus genome and the evolution of the chordate karyotype.</title>
        <authorList>
            <consortium name="US DOE Joint Genome Institute (JGI-PGF)"/>
            <person name="Putnam N.H."/>
            <person name="Butts T."/>
            <person name="Ferrier D.E.K."/>
            <person name="Furlong R.F."/>
            <person name="Hellsten U."/>
            <person name="Kawashima T."/>
            <person name="Robinson-Rechavi M."/>
            <person name="Shoguchi E."/>
            <person name="Terry A."/>
            <person name="Yu J.-K."/>
            <person name="Benito-Gutierrez E.L."/>
            <person name="Dubchak I."/>
            <person name="Garcia-Fernandez J."/>
            <person name="Gibson-Brown J.J."/>
            <person name="Grigoriev I.V."/>
            <person name="Horton A.C."/>
            <person name="de Jong P.J."/>
            <person name="Jurka J."/>
            <person name="Kapitonov V.V."/>
            <person name="Kohara Y."/>
            <person name="Kuroki Y."/>
            <person name="Lindquist E."/>
            <person name="Lucas S."/>
            <person name="Osoegawa K."/>
            <person name="Pennacchio L.A."/>
            <person name="Salamov A.A."/>
            <person name="Satou Y."/>
            <person name="Sauka-Spengler T."/>
            <person name="Schmutz J."/>
            <person name="Shin-I T."/>
            <person name="Toyoda A."/>
            <person name="Bronner-Fraser M."/>
            <person name="Fujiyama A."/>
            <person name="Holland L.Z."/>
            <person name="Holland P.W.H."/>
            <person name="Satoh N."/>
            <person name="Rokhsar D.S."/>
        </authorList>
    </citation>
    <scope>NUCLEOTIDE SEQUENCE [LARGE SCALE GENOMIC DNA]</scope>
    <source>
        <strain evidence="11">S238N-H82</strain>
        <tissue evidence="11">Testes</tissue>
    </source>
</reference>
<keyword evidence="6" id="KW-0862">Zinc</keyword>
<dbReference type="eggNOG" id="KOG0619">
    <property type="taxonomic scope" value="Eukaryota"/>
</dbReference>
<dbReference type="eggNOG" id="KOG2084">
    <property type="taxonomic scope" value="Eukaryota"/>
</dbReference>
<keyword evidence="2" id="KW-0479">Metal-binding</keyword>
<dbReference type="PANTHER" id="PTHR24373">
    <property type="entry name" value="SLIT RELATED LEUCINE-RICH REPEAT NEURONAL PROTEIN"/>
    <property type="match status" value="1"/>
</dbReference>
<evidence type="ECO:0000256" key="3">
    <source>
        <dbReference type="ARBA" id="ARBA00022729"/>
    </source>
</evidence>
<evidence type="ECO:0000256" key="7">
    <source>
        <dbReference type="PROSITE-ProRule" id="PRU00134"/>
    </source>
</evidence>
<dbReference type="SUPFAM" id="SSF52058">
    <property type="entry name" value="L domain-like"/>
    <property type="match status" value="1"/>
</dbReference>
<keyword evidence="9" id="KW-0812">Transmembrane</keyword>
<evidence type="ECO:0000313" key="11">
    <source>
        <dbReference type="EMBL" id="EEN63426.1"/>
    </source>
</evidence>
<name>C3Y8I9_BRAFL</name>
<keyword evidence="9" id="KW-1133">Transmembrane helix</keyword>
<dbReference type="PROSITE" id="PS50865">
    <property type="entry name" value="ZF_MYND_2"/>
    <property type="match status" value="1"/>
</dbReference>